<dbReference type="OrthoDB" id="4327074at2759"/>
<proteinExistence type="predicted"/>
<feature type="compositionally biased region" description="Basic and acidic residues" evidence="1">
    <location>
        <begin position="64"/>
        <end position="75"/>
    </location>
</feature>
<dbReference type="Proteomes" id="UP000507470">
    <property type="component" value="Unassembled WGS sequence"/>
</dbReference>
<organism evidence="2 3">
    <name type="scientific">Mytilus coruscus</name>
    <name type="common">Sea mussel</name>
    <dbReference type="NCBI Taxonomy" id="42192"/>
    <lineage>
        <taxon>Eukaryota</taxon>
        <taxon>Metazoa</taxon>
        <taxon>Spiralia</taxon>
        <taxon>Lophotrochozoa</taxon>
        <taxon>Mollusca</taxon>
        <taxon>Bivalvia</taxon>
        <taxon>Autobranchia</taxon>
        <taxon>Pteriomorphia</taxon>
        <taxon>Mytilida</taxon>
        <taxon>Mytiloidea</taxon>
        <taxon>Mytilidae</taxon>
        <taxon>Mytilinae</taxon>
        <taxon>Mytilus</taxon>
    </lineage>
</organism>
<protein>
    <recommendedName>
        <fullName evidence="4">DDE-1 domain-containing protein</fullName>
    </recommendedName>
</protein>
<name>A0A6J8A0N0_MYTCO</name>
<dbReference type="EMBL" id="CACVKT020000562">
    <property type="protein sequence ID" value="CAC5360373.1"/>
    <property type="molecule type" value="Genomic_DNA"/>
</dbReference>
<reference evidence="2 3" key="1">
    <citation type="submission" date="2020-06" db="EMBL/GenBank/DDBJ databases">
        <authorList>
            <person name="Li R."/>
            <person name="Bekaert M."/>
        </authorList>
    </citation>
    <scope>NUCLEOTIDE SEQUENCE [LARGE SCALE GENOMIC DNA]</scope>
    <source>
        <strain evidence="3">wild</strain>
    </source>
</reference>
<evidence type="ECO:0000313" key="2">
    <source>
        <dbReference type="EMBL" id="CAC5360373.1"/>
    </source>
</evidence>
<sequence>MSRWSEEIKLVKPRALRASRAKSATKEKVESYFEELKNVLDKYDLSRKPRCIFNIDEKGFNTEHKPSDVVGDKKSTTQSITPRRSQTVTVIAGENTHIPPFFVFPGKGMLSELLTGGMPGTDSGVSDSGLSKTELFLRYMQEHFIKYVPSCNADNPGDI</sequence>
<evidence type="ECO:0000256" key="1">
    <source>
        <dbReference type="SAM" id="MobiDB-lite"/>
    </source>
</evidence>
<evidence type="ECO:0000313" key="3">
    <source>
        <dbReference type="Proteomes" id="UP000507470"/>
    </source>
</evidence>
<feature type="compositionally biased region" description="Polar residues" evidence="1">
    <location>
        <begin position="76"/>
        <end position="86"/>
    </location>
</feature>
<feature type="region of interest" description="Disordered" evidence="1">
    <location>
        <begin position="64"/>
        <end position="86"/>
    </location>
</feature>
<accession>A0A6J8A0N0</accession>
<evidence type="ECO:0008006" key="4">
    <source>
        <dbReference type="Google" id="ProtNLM"/>
    </source>
</evidence>
<gene>
    <name evidence="2" type="ORF">MCOR_2880</name>
</gene>
<keyword evidence="3" id="KW-1185">Reference proteome</keyword>
<dbReference type="AlphaFoldDB" id="A0A6J8A0N0"/>